<evidence type="ECO:0000313" key="7">
    <source>
        <dbReference type="EMBL" id="MBK7673475.1"/>
    </source>
</evidence>
<dbReference type="EMBL" id="JADJMH010000001">
    <property type="protein sequence ID" value="MBK7673475.1"/>
    <property type="molecule type" value="Genomic_DNA"/>
</dbReference>
<feature type="transmembrane region" description="Helical" evidence="6">
    <location>
        <begin position="308"/>
        <end position="328"/>
    </location>
</feature>
<evidence type="ECO:0000256" key="5">
    <source>
        <dbReference type="ARBA" id="ARBA00023136"/>
    </source>
</evidence>
<evidence type="ECO:0000256" key="6">
    <source>
        <dbReference type="SAM" id="Phobius"/>
    </source>
</evidence>
<evidence type="ECO:0000313" key="8">
    <source>
        <dbReference type="Proteomes" id="UP000697998"/>
    </source>
</evidence>
<keyword evidence="2" id="KW-1003">Cell membrane</keyword>
<evidence type="ECO:0000256" key="3">
    <source>
        <dbReference type="ARBA" id="ARBA00022692"/>
    </source>
</evidence>
<evidence type="ECO:0000256" key="1">
    <source>
        <dbReference type="ARBA" id="ARBA00004651"/>
    </source>
</evidence>
<dbReference type="Pfam" id="PF01943">
    <property type="entry name" value="Polysacc_synt"/>
    <property type="match status" value="1"/>
</dbReference>
<feature type="transmembrane region" description="Helical" evidence="6">
    <location>
        <begin position="380"/>
        <end position="397"/>
    </location>
</feature>
<comment type="subcellular location">
    <subcellularLocation>
        <location evidence="1">Cell membrane</location>
        <topology evidence="1">Multi-pass membrane protein</topology>
    </subcellularLocation>
</comment>
<dbReference type="InterPro" id="IPR050833">
    <property type="entry name" value="Poly_Biosynth_Transport"/>
</dbReference>
<dbReference type="PANTHER" id="PTHR30250">
    <property type="entry name" value="PST FAMILY PREDICTED COLANIC ACID TRANSPORTER"/>
    <property type="match status" value="1"/>
</dbReference>
<sequence>MTILLRSSLRTNILFKYLNLFLSVASGILLVPFYLSHLSIHEYGAWLAVGSFATWFAAMDPGIANLLIQKVSHSLGEGNRKALIGYVVAGFSISLLVAITVLSLGYYLSPEVISWFGIKSVNNTQLISAFRLAVASTATMILAFAFIGVIQGMHNSFVAGLLVTLGGIIKIGMVVILFTCDYGLLALPMAEFSAALLMLAGAAIFLAVAYRTKLVAAQLHFARLSEFLGLFAYSFGARLGKIITGNLDGVLIARLIGADQVAIYSLTATVPRQAENLINQPIAAFRPTLAYLSANASTDRLAQHIERMLRWILWLSGWVLAGLISLNGDFVRLWVGSTNFAGPEVAMALALLFWMRVWTNSTGTIGFSLGDIRRNSLAEWAYSLLLIPALIAGAMWWGLLGIAVAHIVVQLFTMAWYFPWSIWRRMQWRGKVTFGILTEGLLTIAAIGLAFLSCPTADSWPQFVLSSLSLTAIYFFVLCVISSSLRREMVHLWKSFVNK</sequence>
<protein>
    <submittedName>
        <fullName evidence="7">Oligosaccharide flippase family protein</fullName>
    </submittedName>
</protein>
<dbReference type="GO" id="GO:0005886">
    <property type="term" value="C:plasma membrane"/>
    <property type="evidence" value="ECO:0007669"/>
    <property type="project" value="UniProtKB-SubCell"/>
</dbReference>
<keyword evidence="5 6" id="KW-0472">Membrane</keyword>
<name>A0A935UFK6_9PROT</name>
<feature type="transmembrane region" description="Helical" evidence="6">
    <location>
        <begin position="185"/>
        <end position="210"/>
    </location>
</feature>
<dbReference type="AlphaFoldDB" id="A0A935UFK6"/>
<feature type="transmembrane region" description="Helical" evidence="6">
    <location>
        <begin position="20"/>
        <end position="37"/>
    </location>
</feature>
<accession>A0A935UFK6</accession>
<feature type="transmembrane region" description="Helical" evidence="6">
    <location>
        <begin position="157"/>
        <end position="179"/>
    </location>
</feature>
<reference evidence="7 8" key="1">
    <citation type="submission" date="2020-10" db="EMBL/GenBank/DDBJ databases">
        <title>Connecting structure to function with the recovery of over 1000 high-quality activated sludge metagenome-assembled genomes encoding full-length rRNA genes using long-read sequencing.</title>
        <authorList>
            <person name="Singleton C.M."/>
            <person name="Petriglieri F."/>
            <person name="Kristensen J.M."/>
            <person name="Kirkegaard R.H."/>
            <person name="Michaelsen T.Y."/>
            <person name="Andersen M.H."/>
            <person name="Karst S.M."/>
            <person name="Dueholm M.S."/>
            <person name="Nielsen P.H."/>
            <person name="Albertsen M."/>
        </authorList>
    </citation>
    <scope>NUCLEOTIDE SEQUENCE [LARGE SCALE GENOMIC DNA]</scope>
    <source>
        <strain evidence="7">EsbW_18-Q3-R4-48_BATAC.285</strain>
    </source>
</reference>
<feature type="transmembrane region" description="Helical" evidence="6">
    <location>
        <begin position="464"/>
        <end position="485"/>
    </location>
</feature>
<organism evidence="7 8">
    <name type="scientific">Candidatus Accumulibacter proximus</name>
    <dbReference type="NCBI Taxonomy" id="2954385"/>
    <lineage>
        <taxon>Bacteria</taxon>
        <taxon>Pseudomonadati</taxon>
        <taxon>Pseudomonadota</taxon>
        <taxon>Betaproteobacteria</taxon>
        <taxon>Candidatus Accumulibacter</taxon>
    </lineage>
</organism>
<feature type="transmembrane region" description="Helical" evidence="6">
    <location>
        <begin position="340"/>
        <end position="359"/>
    </location>
</feature>
<comment type="caution">
    <text evidence="7">The sequence shown here is derived from an EMBL/GenBank/DDBJ whole genome shotgun (WGS) entry which is preliminary data.</text>
</comment>
<feature type="transmembrane region" description="Helical" evidence="6">
    <location>
        <begin position="83"/>
        <end position="108"/>
    </location>
</feature>
<keyword evidence="4 6" id="KW-1133">Transmembrane helix</keyword>
<feature type="transmembrane region" description="Helical" evidence="6">
    <location>
        <begin position="43"/>
        <end position="63"/>
    </location>
</feature>
<feature type="transmembrane region" description="Helical" evidence="6">
    <location>
        <begin position="432"/>
        <end position="452"/>
    </location>
</feature>
<keyword evidence="3 6" id="KW-0812">Transmembrane</keyword>
<evidence type="ECO:0000256" key="2">
    <source>
        <dbReference type="ARBA" id="ARBA00022475"/>
    </source>
</evidence>
<proteinExistence type="predicted"/>
<feature type="transmembrane region" description="Helical" evidence="6">
    <location>
        <begin position="128"/>
        <end position="150"/>
    </location>
</feature>
<dbReference type="InterPro" id="IPR002797">
    <property type="entry name" value="Polysacc_synth"/>
</dbReference>
<dbReference type="PANTHER" id="PTHR30250:SF26">
    <property type="entry name" value="PSMA PROTEIN"/>
    <property type="match status" value="1"/>
</dbReference>
<dbReference type="Proteomes" id="UP000697998">
    <property type="component" value="Unassembled WGS sequence"/>
</dbReference>
<evidence type="ECO:0000256" key="4">
    <source>
        <dbReference type="ARBA" id="ARBA00022989"/>
    </source>
</evidence>
<gene>
    <name evidence="7" type="ORF">IPJ27_01165</name>
</gene>
<feature type="transmembrane region" description="Helical" evidence="6">
    <location>
        <begin position="403"/>
        <end position="420"/>
    </location>
</feature>